<keyword evidence="2" id="KW-0378">Hydrolase</keyword>
<name>A0A6J4L4F3_9BACT</name>
<dbReference type="EMBL" id="CADCTV010000363">
    <property type="protein sequence ID" value="CAA9322282.1"/>
    <property type="molecule type" value="Genomic_DNA"/>
</dbReference>
<proteinExistence type="predicted"/>
<feature type="compositionally biased region" description="Low complexity" evidence="1">
    <location>
        <begin position="224"/>
        <end position="234"/>
    </location>
</feature>
<feature type="non-terminal residue" evidence="2">
    <location>
        <position position="1"/>
    </location>
</feature>
<evidence type="ECO:0000256" key="1">
    <source>
        <dbReference type="SAM" id="MobiDB-lite"/>
    </source>
</evidence>
<sequence length="489" mass="51885">DRGHAAPPADGRDGVRGAARLRGGCRVLARRAGQRAGANGGDGAPATAVVGPLHRAGHANGDRGAVPVDAVRGLRPGRRLHARRHGDASRPSRRRGAASARGEERRTAVPAGLCADDRRDGVLSGAGVRRRVRGIRRRVDPGDDGGLAAAPGRALRRARRAGAPAHAGRRGRALRRDAAGERGVLRHLPPPSAPVERAGARRNGRRDGGLRRRRVAGRARRAADAQPRGGVPRGVSRRRSHLPRGGVLARPFVRPLRRGSLDPHPRRAGADLWIGVRPALGRPGSPHAHLRRPRGRGRPLRPAPDPLRRAPVRHPRATGAHGRPAVLRVRRAGVHGNVGPRPAPRAPAGQQPARRLAAGFGVPAASAAGPRRPRAGRLADARRAVPRRQGARGGGVPAHLRVFAGPSREPPRRHHRGIPLPPPCGTLRVLLERDGGDAARRGHSRAERHRVPGGRVERFRGLPGRDGKRRPLVGRGMVSHAGLGALRSH</sequence>
<feature type="region of interest" description="Disordered" evidence="1">
    <location>
        <begin position="364"/>
        <end position="424"/>
    </location>
</feature>
<feature type="compositionally biased region" description="Basic and acidic residues" evidence="1">
    <location>
        <begin position="174"/>
        <end position="184"/>
    </location>
</feature>
<feature type="region of interest" description="Disordered" evidence="1">
    <location>
        <begin position="137"/>
        <end position="246"/>
    </location>
</feature>
<feature type="region of interest" description="Disordered" evidence="1">
    <location>
        <begin position="33"/>
        <end position="110"/>
    </location>
</feature>
<keyword evidence="2" id="KW-0645">Protease</keyword>
<dbReference type="GO" id="GO:0008233">
    <property type="term" value="F:peptidase activity"/>
    <property type="evidence" value="ECO:0007669"/>
    <property type="project" value="UniProtKB-KW"/>
</dbReference>
<dbReference type="GO" id="GO:0006508">
    <property type="term" value="P:proteolysis"/>
    <property type="evidence" value="ECO:0007669"/>
    <property type="project" value="UniProtKB-KW"/>
</dbReference>
<feature type="non-terminal residue" evidence="2">
    <location>
        <position position="489"/>
    </location>
</feature>
<feature type="compositionally biased region" description="Basic residues" evidence="1">
    <location>
        <begin position="288"/>
        <end position="299"/>
    </location>
</feature>
<protein>
    <submittedName>
        <fullName evidence="2">FIG001454: Transglutaminase-like enzymes, putative cysteine proteases</fullName>
    </submittedName>
</protein>
<feature type="compositionally biased region" description="Basic residues" evidence="1">
    <location>
        <begin position="211"/>
        <end position="220"/>
    </location>
</feature>
<dbReference type="AlphaFoldDB" id="A0A6J4L4F3"/>
<feature type="compositionally biased region" description="Basic residues" evidence="1">
    <location>
        <begin position="75"/>
        <end position="84"/>
    </location>
</feature>
<reference evidence="2" key="1">
    <citation type="submission" date="2020-02" db="EMBL/GenBank/DDBJ databases">
        <authorList>
            <person name="Meier V. D."/>
        </authorList>
    </citation>
    <scope>NUCLEOTIDE SEQUENCE</scope>
    <source>
        <strain evidence="2">AVDCRST_MAG89</strain>
    </source>
</reference>
<evidence type="ECO:0000313" key="2">
    <source>
        <dbReference type="EMBL" id="CAA9322282.1"/>
    </source>
</evidence>
<feature type="region of interest" description="Disordered" evidence="1">
    <location>
        <begin position="277"/>
        <end position="327"/>
    </location>
</feature>
<gene>
    <name evidence="2" type="ORF">AVDCRST_MAG89-1701</name>
</gene>
<organism evidence="2">
    <name type="scientific">uncultured Gemmatimonadota bacterium</name>
    <dbReference type="NCBI Taxonomy" id="203437"/>
    <lineage>
        <taxon>Bacteria</taxon>
        <taxon>Pseudomonadati</taxon>
        <taxon>Gemmatimonadota</taxon>
        <taxon>environmental samples</taxon>
    </lineage>
</organism>
<accession>A0A6J4L4F3</accession>